<keyword evidence="2" id="KW-1185">Reference proteome</keyword>
<accession>A0A165FHF2</accession>
<reference evidence="1 2" key="1">
    <citation type="journal article" date="2016" name="Mol. Biol. Evol.">
        <title>Comparative Genomics of Early-Diverging Mushroom-Forming Fungi Provides Insights into the Origins of Lignocellulose Decay Capabilities.</title>
        <authorList>
            <person name="Nagy L.G."/>
            <person name="Riley R."/>
            <person name="Tritt A."/>
            <person name="Adam C."/>
            <person name="Daum C."/>
            <person name="Floudas D."/>
            <person name="Sun H."/>
            <person name="Yadav J.S."/>
            <person name="Pangilinan J."/>
            <person name="Larsson K.H."/>
            <person name="Matsuura K."/>
            <person name="Barry K."/>
            <person name="Labutti K."/>
            <person name="Kuo R."/>
            <person name="Ohm R.A."/>
            <person name="Bhattacharya S.S."/>
            <person name="Shirouzu T."/>
            <person name="Yoshinaga Y."/>
            <person name="Martin F.M."/>
            <person name="Grigoriev I.V."/>
            <person name="Hibbett D.S."/>
        </authorList>
    </citation>
    <scope>NUCLEOTIDE SEQUENCE [LARGE SCALE GENOMIC DNA]</scope>
    <source>
        <strain evidence="1 2">93-53</strain>
    </source>
</reference>
<dbReference type="EMBL" id="KV427613">
    <property type="protein sequence ID" value="KZT08976.1"/>
    <property type="molecule type" value="Genomic_DNA"/>
</dbReference>
<organism evidence="1 2">
    <name type="scientific">Laetiporus sulphureus 93-53</name>
    <dbReference type="NCBI Taxonomy" id="1314785"/>
    <lineage>
        <taxon>Eukaryota</taxon>
        <taxon>Fungi</taxon>
        <taxon>Dikarya</taxon>
        <taxon>Basidiomycota</taxon>
        <taxon>Agaricomycotina</taxon>
        <taxon>Agaricomycetes</taxon>
        <taxon>Polyporales</taxon>
        <taxon>Laetiporus</taxon>
    </lineage>
</organism>
<evidence type="ECO:0000313" key="2">
    <source>
        <dbReference type="Proteomes" id="UP000076871"/>
    </source>
</evidence>
<dbReference type="GeneID" id="63829295"/>
<dbReference type="Proteomes" id="UP000076871">
    <property type="component" value="Unassembled WGS sequence"/>
</dbReference>
<dbReference type="AlphaFoldDB" id="A0A165FHF2"/>
<dbReference type="STRING" id="1314785.A0A165FHF2"/>
<protein>
    <submittedName>
        <fullName evidence="1">Uncharacterized protein</fullName>
    </submittedName>
</protein>
<sequence>MSPTTQTKAVKSAFHRGAAAAAKKKLQEEVEPLAQKMSLYCRLQQESSNVLAQDVTRRDKMLAMVAQSHHPNVSHTLDPNAFGSGEKVDELLAQYDAFFAQTPVTYEDHFLRFSYATAAAIMFDEHKVAPLARRGDKEQLVYIKRMNELMDEWLKPMAMAMQTQAAPVSPQNAPNDLTAIASSGSGDAVTDAEANTLLNSPGDLLKQWFVQIFNLSEDDKGVWKVKSLTMKDDGRFEYEVLLADYDATIVVTMDELRMLMMESRLSRM</sequence>
<name>A0A165FHF2_9APHY</name>
<dbReference type="InParanoid" id="A0A165FHF2"/>
<dbReference type="OrthoDB" id="2748698at2759"/>
<proteinExistence type="predicted"/>
<gene>
    <name evidence="1" type="ORF">LAESUDRAFT_757161</name>
</gene>
<evidence type="ECO:0000313" key="1">
    <source>
        <dbReference type="EMBL" id="KZT08976.1"/>
    </source>
</evidence>
<dbReference type="RefSeq" id="XP_040766716.1">
    <property type="nucleotide sequence ID" value="XM_040912267.1"/>
</dbReference>